<dbReference type="Proteomes" id="UP001500795">
    <property type="component" value="Unassembled WGS sequence"/>
</dbReference>
<dbReference type="Gene3D" id="1.20.120.1820">
    <property type="match status" value="1"/>
</dbReference>
<keyword evidence="1" id="KW-0143">Chaperone</keyword>
<sequence>MQDFMVTSHRRAELYYWFTALFAAPLAEDEIQEFDGHDMHAFLTSLATLDPMKEAAEAFRIQAGRVLQRPQPHASLSRQYQQLFAGTPSLLDSSRLAQADDEALILMSVLLKQHGTRLPDDDPLNLCNQLEMMATLALASCETGQESARLALLDSQRELANQLLLDWLPVFVEACHQRDGGGFYSAAADLLQAMFSMDLHYLNNVAE</sequence>
<dbReference type="InterPro" id="IPR020945">
    <property type="entry name" value="DMSO/NO3_reduct_chaperone"/>
</dbReference>
<name>A0ABP6VJT3_9GAMM</name>
<dbReference type="PANTHER" id="PTHR34227">
    <property type="entry name" value="CHAPERONE PROTEIN YCDY"/>
    <property type="match status" value="1"/>
</dbReference>
<dbReference type="Gene3D" id="1.20.1280.20">
    <property type="entry name" value="HscB, C-terminal domain"/>
    <property type="match status" value="1"/>
</dbReference>
<dbReference type="InterPro" id="IPR036411">
    <property type="entry name" value="TorD-like_sf"/>
</dbReference>
<dbReference type="SUPFAM" id="SSF89155">
    <property type="entry name" value="TorD-like"/>
    <property type="match status" value="1"/>
</dbReference>
<dbReference type="InterPro" id="IPR036386">
    <property type="entry name" value="HscB_C_sf"/>
</dbReference>
<keyword evidence="3" id="KW-1185">Reference proteome</keyword>
<dbReference type="PANTHER" id="PTHR34227:SF11">
    <property type="entry name" value="CHAPERONE PROTEIN TORD"/>
    <property type="match status" value="1"/>
</dbReference>
<dbReference type="RefSeq" id="WP_344956691.1">
    <property type="nucleotide sequence ID" value="NZ_BAABCX010000002.1"/>
</dbReference>
<gene>
    <name evidence="2" type="primary">torD</name>
    <name evidence="2" type="ORF">GCM10022394_15940</name>
</gene>
<evidence type="ECO:0000256" key="1">
    <source>
        <dbReference type="ARBA" id="ARBA00023186"/>
    </source>
</evidence>
<proteinExistence type="predicted"/>
<comment type="caution">
    <text evidence="2">The sequence shown here is derived from an EMBL/GenBank/DDBJ whole genome shotgun (WGS) entry which is preliminary data.</text>
</comment>
<accession>A0ABP6VJT3</accession>
<evidence type="ECO:0000313" key="2">
    <source>
        <dbReference type="EMBL" id="GAA3537133.1"/>
    </source>
</evidence>
<reference evidence="3" key="1">
    <citation type="journal article" date="2019" name="Int. J. Syst. Evol. Microbiol.">
        <title>The Global Catalogue of Microorganisms (GCM) 10K type strain sequencing project: providing services to taxonomists for standard genome sequencing and annotation.</title>
        <authorList>
            <consortium name="The Broad Institute Genomics Platform"/>
            <consortium name="The Broad Institute Genome Sequencing Center for Infectious Disease"/>
            <person name="Wu L."/>
            <person name="Ma J."/>
        </authorList>
    </citation>
    <scope>NUCLEOTIDE SEQUENCE [LARGE SCALE GENOMIC DNA]</scope>
    <source>
        <strain evidence="3">JCM 17110</strain>
    </source>
</reference>
<organism evidence="2 3">
    <name type="scientific">Zobellella aerophila</name>
    <dbReference type="NCBI Taxonomy" id="870480"/>
    <lineage>
        <taxon>Bacteria</taxon>
        <taxon>Pseudomonadati</taxon>
        <taxon>Pseudomonadota</taxon>
        <taxon>Gammaproteobacteria</taxon>
        <taxon>Aeromonadales</taxon>
        <taxon>Aeromonadaceae</taxon>
        <taxon>Zobellella</taxon>
    </lineage>
</organism>
<dbReference type="Pfam" id="PF02613">
    <property type="entry name" value="Nitrate_red_del"/>
    <property type="match status" value="1"/>
</dbReference>
<evidence type="ECO:0000313" key="3">
    <source>
        <dbReference type="Proteomes" id="UP001500795"/>
    </source>
</evidence>
<dbReference type="EMBL" id="BAABCX010000002">
    <property type="protein sequence ID" value="GAA3537133.1"/>
    <property type="molecule type" value="Genomic_DNA"/>
</dbReference>
<protein>
    <submittedName>
        <fullName evidence="2">Molecular chaperone TorD</fullName>
    </submittedName>
</protein>
<dbReference type="InterPro" id="IPR050289">
    <property type="entry name" value="TorD/DmsD_chaperones"/>
</dbReference>